<name>A0A7D9DJX9_PARCT</name>
<evidence type="ECO:0000313" key="1">
    <source>
        <dbReference type="EMBL" id="CAB3987533.1"/>
    </source>
</evidence>
<dbReference type="EMBL" id="CACRXK020001189">
    <property type="protein sequence ID" value="CAB3987533.1"/>
    <property type="molecule type" value="Genomic_DNA"/>
</dbReference>
<dbReference type="AlphaFoldDB" id="A0A7D9DJX9"/>
<sequence length="145" mass="15832">MGGNANCPVPTFPIVNSTTNLDGVDRLPMVNAMMQQKISPCLTQVMRMTCIKATEVCSSDQRYLVAKVTQEDCMEYLRCLPEGQFPEGFKIQACENQPAATGATTVAGPVFEIVPQQKQIESASECLKQSSFIIAAILAFAYMQL</sequence>
<reference evidence="1" key="1">
    <citation type="submission" date="2020-04" db="EMBL/GenBank/DDBJ databases">
        <authorList>
            <person name="Alioto T."/>
            <person name="Alioto T."/>
            <person name="Gomez Garrido J."/>
        </authorList>
    </citation>
    <scope>NUCLEOTIDE SEQUENCE</scope>
    <source>
        <strain evidence="1">A484AB</strain>
    </source>
</reference>
<protein>
    <submittedName>
        <fullName evidence="1">Uncharacterized protein</fullName>
    </submittedName>
</protein>
<dbReference type="Proteomes" id="UP001152795">
    <property type="component" value="Unassembled WGS sequence"/>
</dbReference>
<comment type="caution">
    <text evidence="1">The sequence shown here is derived from an EMBL/GenBank/DDBJ whole genome shotgun (WGS) entry which is preliminary data.</text>
</comment>
<gene>
    <name evidence="1" type="ORF">PACLA_8A071315</name>
</gene>
<keyword evidence="2" id="KW-1185">Reference proteome</keyword>
<proteinExistence type="predicted"/>
<evidence type="ECO:0000313" key="2">
    <source>
        <dbReference type="Proteomes" id="UP001152795"/>
    </source>
</evidence>
<organism evidence="1 2">
    <name type="scientific">Paramuricea clavata</name>
    <name type="common">Red gorgonian</name>
    <name type="synonym">Violescent sea-whip</name>
    <dbReference type="NCBI Taxonomy" id="317549"/>
    <lineage>
        <taxon>Eukaryota</taxon>
        <taxon>Metazoa</taxon>
        <taxon>Cnidaria</taxon>
        <taxon>Anthozoa</taxon>
        <taxon>Octocorallia</taxon>
        <taxon>Malacalcyonacea</taxon>
        <taxon>Plexauridae</taxon>
        <taxon>Paramuricea</taxon>
    </lineage>
</organism>
<accession>A0A7D9DJX9</accession>